<dbReference type="Gene3D" id="1.10.275.40">
    <property type="match status" value="1"/>
</dbReference>
<evidence type="ECO:0000313" key="15">
    <source>
        <dbReference type="EMBL" id="MBH1941689.1"/>
    </source>
</evidence>
<dbReference type="Gene3D" id="1.10.30.20">
    <property type="entry name" value="Bacterial XPD DNA helicase, FeS cluster domain"/>
    <property type="match status" value="1"/>
</dbReference>
<dbReference type="PANTHER" id="PTHR11472">
    <property type="entry name" value="DNA REPAIR DEAD HELICASE RAD3/XP-D SUBFAMILY MEMBER"/>
    <property type="match status" value="1"/>
</dbReference>
<evidence type="ECO:0000256" key="11">
    <source>
        <dbReference type="ARBA" id="ARBA00023204"/>
    </source>
</evidence>
<dbReference type="GO" id="GO:0051539">
    <property type="term" value="F:4 iron, 4 sulfur cluster binding"/>
    <property type="evidence" value="ECO:0007669"/>
    <property type="project" value="UniProtKB-KW"/>
</dbReference>
<dbReference type="AlphaFoldDB" id="A0A8J7HE70"/>
<dbReference type="GO" id="GO:0005524">
    <property type="term" value="F:ATP binding"/>
    <property type="evidence" value="ECO:0007669"/>
    <property type="project" value="UniProtKB-KW"/>
</dbReference>
<reference evidence="15" key="1">
    <citation type="submission" date="2020-12" db="EMBL/GenBank/DDBJ databases">
        <title>M. sibirica DSM 26468T genome.</title>
        <authorList>
            <person name="Thieme N."/>
            <person name="Rettenmaier R."/>
            <person name="Zverlov V."/>
            <person name="Liebl W."/>
        </authorList>
    </citation>
    <scope>NUCLEOTIDE SEQUENCE</scope>
    <source>
        <strain evidence="15">DSM 26468</strain>
    </source>
</reference>
<dbReference type="Gene3D" id="3.40.50.300">
    <property type="entry name" value="P-loop containing nucleotide triphosphate hydrolases"/>
    <property type="match status" value="2"/>
</dbReference>
<dbReference type="PANTHER" id="PTHR11472:SF34">
    <property type="entry name" value="REGULATOR OF TELOMERE ELONGATION HELICASE 1"/>
    <property type="match status" value="1"/>
</dbReference>
<evidence type="ECO:0000256" key="13">
    <source>
        <dbReference type="ARBA" id="ARBA00038058"/>
    </source>
</evidence>
<sequence>MLDRTKNVKISVRNLVEFILRSGDLDNTRARSDADSMQAGSRIHRKLQKQMGPNYTAEVPLIITVPVTWDDISFELTVEGRADGVINNNTIRDDFSVLLFEEKDLNPPEIIIDEIKGVYRELSHLSEPIGVHRAQAMCYAYIYATKYDHAKIGIRITYCNIETENLKYFDETFTYEELSIWFEKLTKEYGKWAVWQLKWNEKRTKAIKTLDFPFSYREGQKELVTGVYKTILRKKKLFIEAPTGVGKTISTVFPSVKAMGEGIVEKLFYLTAKTITRTVAEDTFRILQDNGLHLKVVTITAKEKICILDKPDCNPGACPRAKGYFDRVNDAVYDLLTNENDITRELIKDYATKHCVCPFEMCLDVSLWADAIICDYNYVFDPNVYLRRFFMNDKQNDYVFLIDEAHNLVERAREMYSAVLYKDSFLEVKRLIKDKSMKLAKHLDHCNNDLLKLRRDCDEFEVLDNINGFCMHLMGLMAEYEVFLQENVIIEGKDEVLKLYLDIRHFLGMHEIHDDNYTIYTDYDEGDQFRIKLQCMDPSRNLNNCLIRGRSAVLFSATLLPIGYYMEQLGGSKDDYAVYAPSSFLPENRLILIGADVSTKYTRRNEREYKKILGYIKDFTKARTGNYMVFFPSYQMLQTIAELAGDEIEGLVIQSSSMTETERELFLEEFVEEPQISRVGFCVMGGIFSEGIDLKSNRLIGAVIVGTGLPMVCNERELFRGYFDEKNGKGFDYAYLYQGMNKVLQSAGRVIRTKEDRGAILLLDERFTQQQYINLFPREWFPNLCVNQTTMPSTLSEFWERVTGKHKSK</sequence>
<dbReference type="GO" id="GO:0046872">
    <property type="term" value="F:metal ion binding"/>
    <property type="evidence" value="ECO:0007669"/>
    <property type="project" value="UniProtKB-KW"/>
</dbReference>
<evidence type="ECO:0000256" key="5">
    <source>
        <dbReference type="ARBA" id="ARBA00022801"/>
    </source>
</evidence>
<keyword evidence="1" id="KW-0004">4Fe-4S</keyword>
<dbReference type="Pfam" id="PF13307">
    <property type="entry name" value="Helicase_C_2"/>
    <property type="match status" value="1"/>
</dbReference>
<dbReference type="Pfam" id="PF06733">
    <property type="entry name" value="DEAD_2"/>
    <property type="match status" value="1"/>
</dbReference>
<dbReference type="EMBL" id="JAEAGR010000013">
    <property type="protein sequence ID" value="MBH1941689.1"/>
    <property type="molecule type" value="Genomic_DNA"/>
</dbReference>
<evidence type="ECO:0000256" key="10">
    <source>
        <dbReference type="ARBA" id="ARBA00023125"/>
    </source>
</evidence>
<keyword evidence="12" id="KW-0413">Isomerase</keyword>
<evidence type="ECO:0000259" key="14">
    <source>
        <dbReference type="PROSITE" id="PS51193"/>
    </source>
</evidence>
<name>A0A8J7HE70_9FIRM</name>
<dbReference type="InterPro" id="IPR011604">
    <property type="entry name" value="PDDEXK-like_dom_sf"/>
</dbReference>
<keyword evidence="16" id="KW-1185">Reference proteome</keyword>
<evidence type="ECO:0000256" key="1">
    <source>
        <dbReference type="ARBA" id="ARBA00022485"/>
    </source>
</evidence>
<dbReference type="InterPro" id="IPR027417">
    <property type="entry name" value="P-loop_NTPase"/>
</dbReference>
<dbReference type="SMART" id="SM00491">
    <property type="entry name" value="HELICc2"/>
    <property type="match status" value="1"/>
</dbReference>
<dbReference type="InterPro" id="IPR010614">
    <property type="entry name" value="RAD3-like_helicase_DEAD"/>
</dbReference>
<evidence type="ECO:0000256" key="3">
    <source>
        <dbReference type="ARBA" id="ARBA00022741"/>
    </source>
</evidence>
<dbReference type="GO" id="GO:0006281">
    <property type="term" value="P:DNA repair"/>
    <property type="evidence" value="ECO:0007669"/>
    <property type="project" value="UniProtKB-KW"/>
</dbReference>
<dbReference type="GO" id="GO:0016818">
    <property type="term" value="F:hydrolase activity, acting on acid anhydrides, in phosphorus-containing anhydrides"/>
    <property type="evidence" value="ECO:0007669"/>
    <property type="project" value="InterPro"/>
</dbReference>
<evidence type="ECO:0000256" key="2">
    <source>
        <dbReference type="ARBA" id="ARBA00022723"/>
    </source>
</evidence>
<evidence type="ECO:0000256" key="9">
    <source>
        <dbReference type="ARBA" id="ARBA00023014"/>
    </source>
</evidence>
<keyword evidence="7" id="KW-0067">ATP-binding</keyword>
<keyword evidence="3" id="KW-0547">Nucleotide-binding</keyword>
<evidence type="ECO:0000256" key="8">
    <source>
        <dbReference type="ARBA" id="ARBA00023004"/>
    </source>
</evidence>
<dbReference type="InterPro" id="IPR014013">
    <property type="entry name" value="Helic_SF1/SF2_ATP-bd_DinG/Rad3"/>
</dbReference>
<proteinExistence type="inferred from homology"/>
<dbReference type="Gene3D" id="3.90.320.10">
    <property type="match status" value="1"/>
</dbReference>
<dbReference type="Proteomes" id="UP000623269">
    <property type="component" value="Unassembled WGS sequence"/>
</dbReference>
<keyword evidence="4" id="KW-0227">DNA damage</keyword>
<dbReference type="InterPro" id="IPR006554">
    <property type="entry name" value="Helicase-like_DEXD_c2"/>
</dbReference>
<evidence type="ECO:0000256" key="4">
    <source>
        <dbReference type="ARBA" id="ARBA00022763"/>
    </source>
</evidence>
<dbReference type="SMART" id="SM00488">
    <property type="entry name" value="DEXDc2"/>
    <property type="match status" value="1"/>
</dbReference>
<evidence type="ECO:0000256" key="6">
    <source>
        <dbReference type="ARBA" id="ARBA00022806"/>
    </source>
</evidence>
<evidence type="ECO:0000256" key="12">
    <source>
        <dbReference type="ARBA" id="ARBA00023235"/>
    </source>
</evidence>
<dbReference type="GO" id="GO:0003678">
    <property type="term" value="F:DNA helicase activity"/>
    <property type="evidence" value="ECO:0007669"/>
    <property type="project" value="InterPro"/>
</dbReference>
<dbReference type="PROSITE" id="PS51193">
    <property type="entry name" value="HELICASE_ATP_BIND_2"/>
    <property type="match status" value="1"/>
</dbReference>
<gene>
    <name evidence="15" type="ORF">I5677_12375</name>
</gene>
<keyword evidence="10" id="KW-0238">DNA-binding</keyword>
<keyword evidence="6 15" id="KW-0347">Helicase</keyword>
<keyword evidence="11" id="KW-0234">DNA repair</keyword>
<comment type="caution">
    <text evidence="15">The sequence shown here is derived from an EMBL/GenBank/DDBJ whole genome shotgun (WGS) entry which is preliminary data.</text>
</comment>
<keyword evidence="5" id="KW-0378">Hydrolase</keyword>
<dbReference type="InterPro" id="IPR006555">
    <property type="entry name" value="ATP-dep_Helicase_C"/>
</dbReference>
<dbReference type="RefSeq" id="WP_197661932.1">
    <property type="nucleotide sequence ID" value="NZ_JAEAGR010000013.1"/>
</dbReference>
<dbReference type="SUPFAM" id="SSF52540">
    <property type="entry name" value="P-loop containing nucleoside triphosphate hydrolases"/>
    <property type="match status" value="2"/>
</dbReference>
<keyword evidence="9" id="KW-0411">Iron-sulfur</keyword>
<comment type="similarity">
    <text evidence="13">Belongs to the helicase family. DinG subfamily.</text>
</comment>
<dbReference type="GO" id="GO:0003677">
    <property type="term" value="F:DNA binding"/>
    <property type="evidence" value="ECO:0007669"/>
    <property type="project" value="UniProtKB-KW"/>
</dbReference>
<evidence type="ECO:0000256" key="7">
    <source>
        <dbReference type="ARBA" id="ARBA00022840"/>
    </source>
</evidence>
<evidence type="ECO:0000313" key="16">
    <source>
        <dbReference type="Proteomes" id="UP000623269"/>
    </source>
</evidence>
<accession>A0A8J7HE70</accession>
<organism evidence="15 16">
    <name type="scientific">Mobilitalea sibirica</name>
    <dbReference type="NCBI Taxonomy" id="1462919"/>
    <lineage>
        <taxon>Bacteria</taxon>
        <taxon>Bacillati</taxon>
        <taxon>Bacillota</taxon>
        <taxon>Clostridia</taxon>
        <taxon>Lachnospirales</taxon>
        <taxon>Lachnospiraceae</taxon>
        <taxon>Mobilitalea</taxon>
    </lineage>
</organism>
<dbReference type="InterPro" id="IPR045028">
    <property type="entry name" value="DinG/Rad3-like"/>
</dbReference>
<keyword evidence="8" id="KW-0408">Iron</keyword>
<keyword evidence="2" id="KW-0479">Metal-binding</keyword>
<feature type="domain" description="Helicase ATP-binding" evidence="14">
    <location>
        <begin position="206"/>
        <end position="465"/>
    </location>
</feature>
<protein>
    <submittedName>
        <fullName evidence="15">ATP-dependent DNA helicase</fullName>
    </submittedName>
</protein>
<dbReference type="InterPro" id="IPR042493">
    <property type="entry name" value="XPD_DNA_FeS"/>
</dbReference>